<evidence type="ECO:0000256" key="1">
    <source>
        <dbReference type="ARBA" id="ARBA00022679"/>
    </source>
</evidence>
<dbReference type="InterPro" id="IPR045039">
    <property type="entry name" value="NSI-like"/>
</dbReference>
<dbReference type="SUPFAM" id="SSF55729">
    <property type="entry name" value="Acyl-CoA N-acyltransferases (Nat)"/>
    <property type="match status" value="1"/>
</dbReference>
<dbReference type="InterPro" id="IPR016181">
    <property type="entry name" value="Acyl_CoA_acyltransferase"/>
</dbReference>
<dbReference type="InterPro" id="IPR000182">
    <property type="entry name" value="GNAT_dom"/>
</dbReference>
<dbReference type="Gene3D" id="3.40.630.30">
    <property type="match status" value="1"/>
</dbReference>
<keyword evidence="5" id="KW-1185">Reference proteome</keyword>
<accession>A0ABS5B1N9</accession>
<reference evidence="4 5" key="1">
    <citation type="submission" date="2018-02" db="EMBL/GenBank/DDBJ databases">
        <title>Draft genome sequence of Streptococcus oricebi CCUG 70868T type strain.</title>
        <authorList>
            <person name="Mendez V."/>
            <person name="Salva-Serra F."/>
            <person name="Jaen-Luchoro D."/>
            <person name="Gonzales-Siles L."/>
            <person name="Karlsson R."/>
            <person name="Engstrom-Jakobsson H."/>
            <person name="Busquets A."/>
            <person name="Gomila M."/>
            <person name="Pineiro-Iglesias B."/>
            <person name="Bennasar-Figueras A."/>
            <person name="Seeger M."/>
            <person name="Moore E."/>
        </authorList>
    </citation>
    <scope>NUCLEOTIDE SEQUENCE [LARGE SCALE GENOMIC DNA]</scope>
    <source>
        <strain evidence="4 5">CCUG 70868</strain>
    </source>
</reference>
<dbReference type="PANTHER" id="PTHR43626">
    <property type="entry name" value="ACYL-COA N-ACYLTRANSFERASE"/>
    <property type="match status" value="1"/>
</dbReference>
<evidence type="ECO:0000313" key="5">
    <source>
        <dbReference type="Proteomes" id="UP001519296"/>
    </source>
</evidence>
<dbReference type="Pfam" id="PF13508">
    <property type="entry name" value="Acetyltransf_7"/>
    <property type="match status" value="1"/>
</dbReference>
<comment type="caution">
    <text evidence="4">The sequence shown here is derived from an EMBL/GenBank/DDBJ whole genome shotgun (WGS) entry which is preliminary data.</text>
</comment>
<evidence type="ECO:0000256" key="2">
    <source>
        <dbReference type="ARBA" id="ARBA00023315"/>
    </source>
</evidence>
<dbReference type="PROSITE" id="PS51186">
    <property type="entry name" value="GNAT"/>
    <property type="match status" value="1"/>
</dbReference>
<gene>
    <name evidence="4" type="ORF">C4K46_00540</name>
</gene>
<keyword evidence="2" id="KW-0012">Acyltransferase</keyword>
<sequence length="127" mass="14099">MDNIMLRRASPSDLDGLLALYQAEQWTNFTKEKVAAMLAATASVCLVLEEAGQIIGFARYITDGVEMTFVGEIIIAKSHRRQGLGRRLIEEIQSRLPATRIELASEEDGFYKALGFVPIGSALRLRK</sequence>
<proteinExistence type="predicted"/>
<organism evidence="4 5">
    <name type="scientific">Streptococcus oricebi</name>
    <dbReference type="NCBI Taxonomy" id="1547447"/>
    <lineage>
        <taxon>Bacteria</taxon>
        <taxon>Bacillati</taxon>
        <taxon>Bacillota</taxon>
        <taxon>Bacilli</taxon>
        <taxon>Lactobacillales</taxon>
        <taxon>Streptococcaceae</taxon>
        <taxon>Streptococcus</taxon>
    </lineage>
</organism>
<evidence type="ECO:0000259" key="3">
    <source>
        <dbReference type="PROSITE" id="PS51186"/>
    </source>
</evidence>
<protein>
    <submittedName>
        <fullName evidence="4">GNAT family N-acetyltransferase</fullName>
    </submittedName>
</protein>
<keyword evidence="1" id="KW-0808">Transferase</keyword>
<name>A0ABS5B1N9_9STRE</name>
<evidence type="ECO:0000313" key="4">
    <source>
        <dbReference type="EMBL" id="MBP2622421.1"/>
    </source>
</evidence>
<dbReference type="PANTHER" id="PTHR43626:SF4">
    <property type="entry name" value="GCN5-RELATED N-ACETYLTRANSFERASE 2, CHLOROPLASTIC"/>
    <property type="match status" value="1"/>
</dbReference>
<feature type="domain" description="N-acetyltransferase" evidence="3">
    <location>
        <begin position="4"/>
        <end position="127"/>
    </location>
</feature>
<dbReference type="EMBL" id="PRDG01000001">
    <property type="protein sequence ID" value="MBP2622421.1"/>
    <property type="molecule type" value="Genomic_DNA"/>
</dbReference>
<dbReference type="CDD" id="cd04301">
    <property type="entry name" value="NAT_SF"/>
    <property type="match status" value="1"/>
</dbReference>
<dbReference type="Proteomes" id="UP001519296">
    <property type="component" value="Unassembled WGS sequence"/>
</dbReference>